<proteinExistence type="predicted"/>
<feature type="compositionally biased region" description="Polar residues" evidence="1">
    <location>
        <begin position="350"/>
        <end position="367"/>
    </location>
</feature>
<dbReference type="AlphaFoldDB" id="A0A3M7G901"/>
<dbReference type="Pfam" id="PF25534">
    <property type="entry name" value="DUF7918"/>
    <property type="match status" value="1"/>
</dbReference>
<feature type="region of interest" description="Disordered" evidence="1">
    <location>
        <begin position="349"/>
        <end position="373"/>
    </location>
</feature>
<evidence type="ECO:0000256" key="1">
    <source>
        <dbReference type="SAM" id="MobiDB-lite"/>
    </source>
</evidence>
<sequence length="410" mass="46254">IRAFSSAFKLRLSILGTNILILALPHDWLLVATMYDGKAGVEVLIKPHDSDTAYREYEAPRSHPLYTGDENERYIEAVNNERFEVFVKLDKSFDFKTYNQARVVLIIDGGSLTVQRILAKSKRTAETIMSINGSLACHAGKWECVGFCFRELKMREDNYLTIEEEENEVSKRGKIEVIVQLGRQKWVDCVYNRGHNCVLPEATSKKLAVDHGKSHGVAAVPLDIEIPEGKKRDFEWIPTSGTEIYFKFVYASRILLAMPSTDSATVILELKNIIPSTTTALNKRTQGDQKDCNQARESGNAGQYLDLVEPRVASTGPKFPAMPENIISLDSDDEEIPPPKKIKTEVIEGFSSTEAGSKNPGSFTTKSSKAKERAKIESQLEEIRLHREENRLQREEQKLKRQMLDLEDGD</sequence>
<gene>
    <name evidence="3" type="ORF">D0862_08038</name>
</gene>
<evidence type="ECO:0000313" key="4">
    <source>
        <dbReference type="Proteomes" id="UP000281468"/>
    </source>
</evidence>
<comment type="caution">
    <text evidence="3">The sequence shown here is derived from an EMBL/GenBank/DDBJ whole genome shotgun (WGS) entry which is preliminary data.</text>
</comment>
<dbReference type="Proteomes" id="UP000281468">
    <property type="component" value="Unassembled WGS sequence"/>
</dbReference>
<dbReference type="EMBL" id="QWIQ01000262">
    <property type="protein sequence ID" value="RMY97503.1"/>
    <property type="molecule type" value="Genomic_DNA"/>
</dbReference>
<accession>A0A3M7G901</accession>
<feature type="non-terminal residue" evidence="3">
    <location>
        <position position="1"/>
    </location>
</feature>
<evidence type="ECO:0000259" key="2">
    <source>
        <dbReference type="Pfam" id="PF25534"/>
    </source>
</evidence>
<evidence type="ECO:0000313" key="3">
    <source>
        <dbReference type="EMBL" id="RMY97503.1"/>
    </source>
</evidence>
<name>A0A3M7G901_HORWE</name>
<dbReference type="VEuPathDB" id="FungiDB:BTJ68_01797"/>
<protein>
    <recommendedName>
        <fullName evidence="2">DUF7918 domain-containing protein</fullName>
    </recommendedName>
</protein>
<dbReference type="InterPro" id="IPR057678">
    <property type="entry name" value="DUF7918"/>
</dbReference>
<organism evidence="3 4">
    <name type="scientific">Hortaea werneckii</name>
    <name type="common">Black yeast</name>
    <name type="synonym">Cladosporium werneckii</name>
    <dbReference type="NCBI Taxonomy" id="91943"/>
    <lineage>
        <taxon>Eukaryota</taxon>
        <taxon>Fungi</taxon>
        <taxon>Dikarya</taxon>
        <taxon>Ascomycota</taxon>
        <taxon>Pezizomycotina</taxon>
        <taxon>Dothideomycetes</taxon>
        <taxon>Dothideomycetidae</taxon>
        <taxon>Mycosphaerellales</taxon>
        <taxon>Teratosphaeriaceae</taxon>
        <taxon>Hortaea</taxon>
    </lineage>
</organism>
<reference evidence="3 4" key="1">
    <citation type="journal article" date="2018" name="BMC Genomics">
        <title>Genomic evidence for intraspecific hybridization in a clonal and extremely halotolerant yeast.</title>
        <authorList>
            <person name="Gostincar C."/>
            <person name="Stajich J.E."/>
            <person name="Zupancic J."/>
            <person name="Zalar P."/>
            <person name="Gunde-Cimerman N."/>
        </authorList>
    </citation>
    <scope>NUCLEOTIDE SEQUENCE [LARGE SCALE GENOMIC DNA]</scope>
    <source>
        <strain evidence="3 4">EXF-171</strain>
    </source>
</reference>
<feature type="domain" description="DUF7918" evidence="2">
    <location>
        <begin position="53"/>
        <end position="255"/>
    </location>
</feature>